<dbReference type="InterPro" id="IPR036514">
    <property type="entry name" value="SGNH_hydro_sf"/>
</dbReference>
<comment type="caution">
    <text evidence="3">The sequence shown here is derived from an EMBL/GenBank/DDBJ whole genome shotgun (WGS) entry which is preliminary data.</text>
</comment>
<gene>
    <name evidence="3" type="ORF">ACFORJ_08270</name>
</gene>
<evidence type="ECO:0000259" key="2">
    <source>
        <dbReference type="Pfam" id="PF13472"/>
    </source>
</evidence>
<keyword evidence="1" id="KW-0732">Signal</keyword>
<feature type="chain" id="PRO_5047381413" evidence="1">
    <location>
        <begin position="24"/>
        <end position="281"/>
    </location>
</feature>
<feature type="signal peptide" evidence="1">
    <location>
        <begin position="1"/>
        <end position="23"/>
    </location>
</feature>
<evidence type="ECO:0000256" key="1">
    <source>
        <dbReference type="SAM" id="SignalP"/>
    </source>
</evidence>
<feature type="domain" description="SGNH hydrolase-type esterase" evidence="2">
    <location>
        <begin position="41"/>
        <end position="269"/>
    </location>
</feature>
<proteinExistence type="predicted"/>
<protein>
    <submittedName>
        <fullName evidence="3">GDSL-type esterase/lipase family protein</fullName>
    </submittedName>
</protein>
<dbReference type="Pfam" id="PF13472">
    <property type="entry name" value="Lipase_GDSL_2"/>
    <property type="match status" value="1"/>
</dbReference>
<reference evidence="4" key="1">
    <citation type="journal article" date="2019" name="Int. J. Syst. Evol. Microbiol.">
        <title>The Global Catalogue of Microorganisms (GCM) 10K type strain sequencing project: providing services to taxonomists for standard genome sequencing and annotation.</title>
        <authorList>
            <consortium name="The Broad Institute Genomics Platform"/>
            <consortium name="The Broad Institute Genome Sequencing Center for Infectious Disease"/>
            <person name="Wu L."/>
            <person name="Ma J."/>
        </authorList>
    </citation>
    <scope>NUCLEOTIDE SEQUENCE [LARGE SCALE GENOMIC DNA]</scope>
    <source>
        <strain evidence="4">CCUG 53252</strain>
    </source>
</reference>
<organism evidence="3 4">
    <name type="scientific">Corynebacterium hansenii</name>
    <dbReference type="NCBI Taxonomy" id="394964"/>
    <lineage>
        <taxon>Bacteria</taxon>
        <taxon>Bacillati</taxon>
        <taxon>Actinomycetota</taxon>
        <taxon>Actinomycetes</taxon>
        <taxon>Mycobacteriales</taxon>
        <taxon>Corynebacteriaceae</taxon>
        <taxon>Corynebacterium</taxon>
    </lineage>
</organism>
<evidence type="ECO:0000313" key="3">
    <source>
        <dbReference type="EMBL" id="MFC3850159.1"/>
    </source>
</evidence>
<name>A0ABV7ZQR4_9CORY</name>
<dbReference type="SUPFAM" id="SSF52266">
    <property type="entry name" value="SGNH hydrolase"/>
    <property type="match status" value="1"/>
</dbReference>
<keyword evidence="4" id="KW-1185">Reference proteome</keyword>
<dbReference type="RefSeq" id="WP_290289646.1">
    <property type="nucleotide sequence ID" value="NZ_CP047211.1"/>
</dbReference>
<dbReference type="InterPro" id="IPR013830">
    <property type="entry name" value="SGNH_hydro"/>
</dbReference>
<accession>A0ABV7ZQR4</accession>
<dbReference type="EMBL" id="JBHRZN010000002">
    <property type="protein sequence ID" value="MFC3850159.1"/>
    <property type="molecule type" value="Genomic_DNA"/>
</dbReference>
<evidence type="ECO:0000313" key="4">
    <source>
        <dbReference type="Proteomes" id="UP001595751"/>
    </source>
</evidence>
<sequence length="281" mass="29839">MRRRTVSTALAGFATALAMTALAAPAHAEPAAPAGGNVVTFGDSVVANPPELSNLGGVRLLSANRHTCNRGEHRLATELASITGRDIDDYSCPGATASDSDFRKHFGEQVDRAIAAGDLNADTTHVTLLFGFNDSYKHVPPLSSGAFGRDVGQRVEDIRAHAPNARIMVMSYPTLSDENGDACFIHANALAPFGEAGELRTPMPPLVTAENALHKAQRETAAEHGAEFVDLRAATAGHGLCAPDEQRYVSGYIDDQQEYYTASHLTHLGVREVAKIIAGRL</sequence>
<dbReference type="Proteomes" id="UP001595751">
    <property type="component" value="Unassembled WGS sequence"/>
</dbReference>
<dbReference type="Gene3D" id="3.40.50.1110">
    <property type="entry name" value="SGNH hydrolase"/>
    <property type="match status" value="2"/>
</dbReference>